<keyword evidence="11 14" id="KW-0830">Ubiquinone</keyword>
<dbReference type="NCBIfam" id="NF006777">
    <property type="entry name" value="PRK09292.1"/>
    <property type="match status" value="1"/>
</dbReference>
<proteinExistence type="inferred from homology"/>
<keyword evidence="4" id="KW-0997">Cell inner membrane</keyword>
<accession>A0ABQ1PUE8</accession>
<evidence type="ECO:0000256" key="13">
    <source>
        <dbReference type="ARBA" id="ARBA00023201"/>
    </source>
</evidence>
<evidence type="ECO:0000256" key="8">
    <source>
        <dbReference type="ARBA" id="ARBA00023027"/>
    </source>
</evidence>
<evidence type="ECO:0000256" key="6">
    <source>
        <dbReference type="ARBA" id="ARBA00022967"/>
    </source>
</evidence>
<name>A0ABQ1PUE8_9GAMM</name>
<protein>
    <recommendedName>
        <fullName evidence="14">Na(+)-translocating NADH-quinone reductase subunit D</fullName>
        <shortName evidence="14">Na(+)-NQR subunit D</shortName>
        <shortName evidence="14">Na(+)-translocating NQR subunit D</shortName>
        <ecNumber evidence="14">7.2.1.1</ecNumber>
    </recommendedName>
    <alternativeName>
        <fullName evidence="14">NQR complex subunit D</fullName>
    </alternativeName>
    <alternativeName>
        <fullName evidence="14">NQR-1 subunit D</fullName>
    </alternativeName>
</protein>
<evidence type="ECO:0000256" key="3">
    <source>
        <dbReference type="ARBA" id="ARBA00022475"/>
    </source>
</evidence>
<dbReference type="PIRSF" id="PIRSF006102">
    <property type="entry name" value="NQR_DE"/>
    <property type="match status" value="1"/>
</dbReference>
<keyword evidence="8 14" id="KW-0520">NAD</keyword>
<feature type="transmembrane region" description="Helical" evidence="14">
    <location>
        <begin position="100"/>
        <end position="117"/>
    </location>
</feature>
<dbReference type="RefSeq" id="WP_150276766.1">
    <property type="nucleotide sequence ID" value="NZ_BMFF01000004.1"/>
</dbReference>
<sequence length="223" mass="24270">MAKASARQVLFDPIFSNNPIALQILGICSALAVTTSLNVTLVMCLALTSVTAFSNLFISSIRTYIPGSIRMIVQMVIIASLVIVVDQVLKAYAYNISKQLSVFVGLIITNCIVMGRAEAFAMQNPPHMSFLDGVGNGLGYSFILIVVAVIRELFGAGKLLGYEILPLVNVGGWYQPNGLLLLPPSAFFIIGLIIWALRSWKTEQVEEPDFKMAPQSRALKEAM</sequence>
<dbReference type="EC" id="7.2.1.1" evidence="14"/>
<evidence type="ECO:0000256" key="11">
    <source>
        <dbReference type="ARBA" id="ARBA00023075"/>
    </source>
</evidence>
<organism evidence="15 16">
    <name type="scientific">Halopseudomonas salina</name>
    <dbReference type="NCBI Taxonomy" id="1323744"/>
    <lineage>
        <taxon>Bacteria</taxon>
        <taxon>Pseudomonadati</taxon>
        <taxon>Pseudomonadota</taxon>
        <taxon>Gammaproteobacteria</taxon>
        <taxon>Pseudomonadales</taxon>
        <taxon>Pseudomonadaceae</taxon>
        <taxon>Halopseudomonas</taxon>
    </lineage>
</organism>
<reference evidence="16" key="1">
    <citation type="journal article" date="2019" name="Int. J. Syst. Evol. Microbiol.">
        <title>The Global Catalogue of Microorganisms (GCM) 10K type strain sequencing project: providing services to taxonomists for standard genome sequencing and annotation.</title>
        <authorList>
            <consortium name="The Broad Institute Genomics Platform"/>
            <consortium name="The Broad Institute Genome Sequencing Center for Infectious Disease"/>
            <person name="Wu L."/>
            <person name="Ma J."/>
        </authorList>
    </citation>
    <scope>NUCLEOTIDE SEQUENCE [LARGE SCALE GENOMIC DNA]</scope>
    <source>
        <strain evidence="16">CGMCC 1.12482</strain>
    </source>
</reference>
<dbReference type="InterPro" id="IPR011292">
    <property type="entry name" value="NqrD"/>
</dbReference>
<evidence type="ECO:0000313" key="16">
    <source>
        <dbReference type="Proteomes" id="UP000638188"/>
    </source>
</evidence>
<feature type="transmembrane region" description="Helical" evidence="14">
    <location>
        <begin position="177"/>
        <end position="197"/>
    </location>
</feature>
<keyword evidence="3 14" id="KW-1003">Cell membrane</keyword>
<keyword evidence="5 14" id="KW-0812">Transmembrane</keyword>
<feature type="transmembrane region" description="Helical" evidence="14">
    <location>
        <begin position="71"/>
        <end position="94"/>
    </location>
</feature>
<gene>
    <name evidence="14 15" type="primary">nqrD</name>
    <name evidence="15" type="ORF">GCM10007418_24140</name>
</gene>
<keyword evidence="12 14" id="KW-0472">Membrane</keyword>
<dbReference type="Proteomes" id="UP000638188">
    <property type="component" value="Unassembled WGS sequence"/>
</dbReference>
<feature type="transmembrane region" description="Helical" evidence="14">
    <location>
        <begin position="138"/>
        <end position="157"/>
    </location>
</feature>
<dbReference type="NCBIfam" id="TIGR01939">
    <property type="entry name" value="nqrD"/>
    <property type="match status" value="1"/>
</dbReference>
<dbReference type="EMBL" id="BMFF01000004">
    <property type="protein sequence ID" value="GGD04246.1"/>
    <property type="molecule type" value="Genomic_DNA"/>
</dbReference>
<dbReference type="InterPro" id="IPR003667">
    <property type="entry name" value="NqrDE/RnfAE"/>
</dbReference>
<evidence type="ECO:0000256" key="4">
    <source>
        <dbReference type="ARBA" id="ARBA00022519"/>
    </source>
</evidence>
<evidence type="ECO:0000256" key="1">
    <source>
        <dbReference type="ARBA" id="ARBA00004127"/>
    </source>
</evidence>
<dbReference type="PANTHER" id="PTHR30586">
    <property type="entry name" value="ELECTRON TRANSPORT COMPLEX PROTEIN RNFE"/>
    <property type="match status" value="1"/>
</dbReference>
<feature type="transmembrane region" description="Helical" evidence="14">
    <location>
        <begin position="20"/>
        <end position="50"/>
    </location>
</feature>
<keyword evidence="7 14" id="KW-1133">Transmembrane helix</keyword>
<dbReference type="HAMAP" id="MF_00428">
    <property type="entry name" value="NqrD"/>
    <property type="match status" value="1"/>
</dbReference>
<keyword evidence="9 14" id="KW-0915">Sodium</keyword>
<dbReference type="PANTHER" id="PTHR30586:SF1">
    <property type="entry name" value="NA(+)-TRANSLOCATING NADH-QUINONE REDUCTASE SUBUNIT D"/>
    <property type="match status" value="1"/>
</dbReference>
<comment type="function">
    <text evidence="14">NQR complex catalyzes the reduction of ubiquinone-1 to ubiquinol by two successive reactions, coupled with the transport of Na(+) ions from the cytoplasm to the periplasm. NqrA to NqrE are probably involved in the second step, the conversion of ubisemiquinone to ubiquinol.</text>
</comment>
<keyword evidence="10 14" id="KW-0406">Ion transport</keyword>
<comment type="subunit">
    <text evidence="14">Composed of six subunits; NqrA, NqrB, NqrC, NqrD, NqrE and NqrF.</text>
</comment>
<evidence type="ECO:0000256" key="12">
    <source>
        <dbReference type="ARBA" id="ARBA00023136"/>
    </source>
</evidence>
<comment type="subcellular location">
    <subcellularLocation>
        <location evidence="14">Cell membrane</location>
        <topology evidence="14">Multi-pass membrane protein</topology>
    </subcellularLocation>
    <subcellularLocation>
        <location evidence="1">Endomembrane system</location>
        <topology evidence="1">Multi-pass membrane protein</topology>
    </subcellularLocation>
</comment>
<evidence type="ECO:0000256" key="10">
    <source>
        <dbReference type="ARBA" id="ARBA00023065"/>
    </source>
</evidence>
<comment type="caution">
    <text evidence="15">The sequence shown here is derived from an EMBL/GenBank/DDBJ whole genome shotgun (WGS) entry which is preliminary data.</text>
</comment>
<evidence type="ECO:0000256" key="9">
    <source>
        <dbReference type="ARBA" id="ARBA00023053"/>
    </source>
</evidence>
<evidence type="ECO:0000256" key="5">
    <source>
        <dbReference type="ARBA" id="ARBA00022692"/>
    </source>
</evidence>
<keyword evidence="13 14" id="KW-0739">Sodium transport</keyword>
<keyword evidence="6 14" id="KW-1278">Translocase</keyword>
<keyword evidence="16" id="KW-1185">Reference proteome</keyword>
<evidence type="ECO:0000256" key="14">
    <source>
        <dbReference type="HAMAP-Rule" id="MF_00428"/>
    </source>
</evidence>
<keyword evidence="2 14" id="KW-0813">Transport</keyword>
<dbReference type="Pfam" id="PF02508">
    <property type="entry name" value="Rnf-Nqr"/>
    <property type="match status" value="1"/>
</dbReference>
<evidence type="ECO:0000256" key="2">
    <source>
        <dbReference type="ARBA" id="ARBA00022448"/>
    </source>
</evidence>
<comment type="catalytic activity">
    <reaction evidence="14">
        <text>a ubiquinone + n Na(+)(in) + NADH + H(+) = a ubiquinol + n Na(+)(out) + NAD(+)</text>
        <dbReference type="Rhea" id="RHEA:47748"/>
        <dbReference type="Rhea" id="RHEA-COMP:9565"/>
        <dbReference type="Rhea" id="RHEA-COMP:9566"/>
        <dbReference type="ChEBI" id="CHEBI:15378"/>
        <dbReference type="ChEBI" id="CHEBI:16389"/>
        <dbReference type="ChEBI" id="CHEBI:17976"/>
        <dbReference type="ChEBI" id="CHEBI:29101"/>
        <dbReference type="ChEBI" id="CHEBI:57540"/>
        <dbReference type="ChEBI" id="CHEBI:57945"/>
        <dbReference type="EC" id="7.2.1.1"/>
    </reaction>
</comment>
<comment type="similarity">
    <text evidence="14">Belongs to the NqrDE/RnfAE family.</text>
</comment>
<dbReference type="NCBIfam" id="NF009070">
    <property type="entry name" value="PRK12405.1"/>
    <property type="match status" value="1"/>
</dbReference>
<evidence type="ECO:0000256" key="7">
    <source>
        <dbReference type="ARBA" id="ARBA00022989"/>
    </source>
</evidence>
<evidence type="ECO:0000313" key="15">
    <source>
        <dbReference type="EMBL" id="GGD04246.1"/>
    </source>
</evidence>